<dbReference type="AlphaFoldDB" id="A0A841TZY3"/>
<accession>A0A841TZY3</accession>
<feature type="transmembrane region" description="Helical" evidence="1">
    <location>
        <begin position="49"/>
        <end position="67"/>
    </location>
</feature>
<protein>
    <submittedName>
        <fullName evidence="2">Uncharacterized protein</fullName>
    </submittedName>
</protein>
<evidence type="ECO:0000256" key="1">
    <source>
        <dbReference type="SAM" id="Phobius"/>
    </source>
</evidence>
<keyword evidence="1" id="KW-0812">Transmembrane</keyword>
<proteinExistence type="predicted"/>
<sequence>MTGAYEWTNDGLALLLIVAWGIALYRLGRIGYAPSYRLMRRRIEGALGFALAAGALSIAKLAYSAIVSPNVWSLGADNLPLQAVLLAAPFAAALALSVPRLWRAAKMPAPDEEAAPDGAARRKVADPTAIVPFQASAVGAALACYLGYAGSGPIGIGWADMAAPVPLLILATVLLWRRQRTRRRTLGKFSWTLPAFAVRAARGTLAILVAAAVIVIWARGTGENVMPNRAGQLGAGGWIGANSVAGTK</sequence>
<reference evidence="2 3" key="1">
    <citation type="submission" date="2020-08" db="EMBL/GenBank/DDBJ databases">
        <title>Cohnella phylogeny.</title>
        <authorList>
            <person name="Dunlap C."/>
        </authorList>
    </citation>
    <scope>NUCLEOTIDE SEQUENCE [LARGE SCALE GENOMIC DNA]</scope>
    <source>
        <strain evidence="2 3">DSM 25239</strain>
    </source>
</reference>
<keyword evidence="1" id="KW-0472">Membrane</keyword>
<evidence type="ECO:0000313" key="2">
    <source>
        <dbReference type="EMBL" id="MBB6692508.1"/>
    </source>
</evidence>
<keyword evidence="3" id="KW-1185">Reference proteome</keyword>
<keyword evidence="1" id="KW-1133">Transmembrane helix</keyword>
<name>A0A841TZY3_9BACL</name>
<dbReference type="EMBL" id="JACJVR010000054">
    <property type="protein sequence ID" value="MBB6692508.1"/>
    <property type="molecule type" value="Genomic_DNA"/>
</dbReference>
<feature type="transmembrane region" description="Helical" evidence="1">
    <location>
        <begin position="154"/>
        <end position="176"/>
    </location>
</feature>
<gene>
    <name evidence="2" type="ORF">H7B90_13955</name>
</gene>
<feature type="transmembrane region" description="Helical" evidence="1">
    <location>
        <begin position="12"/>
        <end position="28"/>
    </location>
</feature>
<feature type="transmembrane region" description="Helical" evidence="1">
    <location>
        <begin position="129"/>
        <end position="148"/>
    </location>
</feature>
<dbReference type="RefSeq" id="WP_185136498.1">
    <property type="nucleotide sequence ID" value="NZ_JACJVR010000054.1"/>
</dbReference>
<dbReference type="Proteomes" id="UP000553776">
    <property type="component" value="Unassembled WGS sequence"/>
</dbReference>
<organism evidence="2 3">
    <name type="scientific">Cohnella xylanilytica</name>
    <dbReference type="NCBI Taxonomy" id="557555"/>
    <lineage>
        <taxon>Bacteria</taxon>
        <taxon>Bacillati</taxon>
        <taxon>Bacillota</taxon>
        <taxon>Bacilli</taxon>
        <taxon>Bacillales</taxon>
        <taxon>Paenibacillaceae</taxon>
        <taxon>Cohnella</taxon>
    </lineage>
</organism>
<comment type="caution">
    <text evidence="2">The sequence shown here is derived from an EMBL/GenBank/DDBJ whole genome shotgun (WGS) entry which is preliminary data.</text>
</comment>
<feature type="transmembrane region" description="Helical" evidence="1">
    <location>
        <begin position="79"/>
        <end position="98"/>
    </location>
</feature>
<evidence type="ECO:0000313" key="3">
    <source>
        <dbReference type="Proteomes" id="UP000553776"/>
    </source>
</evidence>
<feature type="transmembrane region" description="Helical" evidence="1">
    <location>
        <begin position="196"/>
        <end position="218"/>
    </location>
</feature>